<dbReference type="EMBL" id="AP017312">
    <property type="protein sequence ID" value="BAU26981.1"/>
    <property type="molecule type" value="Genomic_DNA"/>
</dbReference>
<gene>
    <name evidence="3" type="ORF">CB4_01150</name>
</gene>
<organism evidence="3 4">
    <name type="scientific">Aneurinibacillus soli</name>
    <dbReference type="NCBI Taxonomy" id="1500254"/>
    <lineage>
        <taxon>Bacteria</taxon>
        <taxon>Bacillati</taxon>
        <taxon>Bacillota</taxon>
        <taxon>Bacilli</taxon>
        <taxon>Bacillales</taxon>
        <taxon>Paenibacillaceae</taxon>
        <taxon>Aneurinibacillus group</taxon>
        <taxon>Aneurinibacillus</taxon>
    </lineage>
</organism>
<keyword evidence="2" id="KW-0178">Competence</keyword>
<evidence type="ECO:0000313" key="3">
    <source>
        <dbReference type="EMBL" id="BAU26981.1"/>
    </source>
</evidence>
<evidence type="ECO:0000256" key="1">
    <source>
        <dbReference type="ARBA" id="ARBA00004241"/>
    </source>
</evidence>
<dbReference type="GO" id="GO:0009986">
    <property type="term" value="C:cell surface"/>
    <property type="evidence" value="ECO:0007669"/>
    <property type="project" value="UniProtKB-SubCell"/>
</dbReference>
<dbReference type="InterPro" id="IPR012902">
    <property type="entry name" value="N_methyl_site"/>
</dbReference>
<evidence type="ECO:0000256" key="2">
    <source>
        <dbReference type="ARBA" id="ARBA00023287"/>
    </source>
</evidence>
<reference evidence="3 4" key="1">
    <citation type="submission" date="2015-12" db="EMBL/GenBank/DDBJ databases">
        <title>Genome sequence of Aneurinibacillus soli.</title>
        <authorList>
            <person name="Lee J.S."/>
            <person name="Lee K.C."/>
            <person name="Kim K.K."/>
            <person name="Lee B.W."/>
        </authorList>
    </citation>
    <scope>NUCLEOTIDE SEQUENCE [LARGE SCALE GENOMIC DNA]</scope>
    <source>
        <strain evidence="3 4">CB4</strain>
    </source>
</reference>
<protein>
    <submittedName>
        <fullName evidence="3">Uncharacterized protein</fullName>
    </submittedName>
</protein>
<name>A0A0U5AT70_9BACL</name>
<dbReference type="Proteomes" id="UP000217696">
    <property type="component" value="Chromosome"/>
</dbReference>
<sequence length="261" mass="29466">MSAMRHIHVPHDERGLTLIEVLAALTIFFAILLPLTSVYTKGVSLYATTRTQTDLRNEADFVLGDIMRTLREHREPDNPVNGSPVSSFELENYPSDSEETLRRIFSHRLAGGMMDETARSAVQNAALVYYRSVKLVSRDPNNQDEEKITQSSVSRVGYVLSETLPAGTNGLYQRFPIQDDRYLIDGLFEMTTDGSQKLIVYLLIAPRGEQITTSDGEITQFRTVEDVEAELNRLRDANENKLPGYIHLVRTEFAVNDLIRG</sequence>
<accession>A0A0U5AT70</accession>
<dbReference type="KEGG" id="asoc:CB4_01150"/>
<dbReference type="AlphaFoldDB" id="A0A0U5AT70"/>
<dbReference type="Pfam" id="PF07963">
    <property type="entry name" value="N_methyl"/>
    <property type="match status" value="1"/>
</dbReference>
<evidence type="ECO:0000313" key="4">
    <source>
        <dbReference type="Proteomes" id="UP000217696"/>
    </source>
</evidence>
<proteinExistence type="predicted"/>
<dbReference type="GO" id="GO:0030420">
    <property type="term" value="P:establishment of competence for transformation"/>
    <property type="evidence" value="ECO:0007669"/>
    <property type="project" value="UniProtKB-KW"/>
</dbReference>
<keyword evidence="4" id="KW-1185">Reference proteome</keyword>
<comment type="subcellular location">
    <subcellularLocation>
        <location evidence="1">Cell surface</location>
    </subcellularLocation>
</comment>